<dbReference type="AlphaFoldDB" id="A0A7H0H8A3"/>
<protein>
    <submittedName>
        <fullName evidence="1">Response regulator transcription factor</fullName>
    </submittedName>
</protein>
<sequence>MRVFLAEDQFLLRQGLENLLRTGGVEVVGSRPDAEGLAGLVRWCLHHRRTGCPRS</sequence>
<evidence type="ECO:0000313" key="1">
    <source>
        <dbReference type="EMBL" id="QNP56769.1"/>
    </source>
</evidence>
<proteinExistence type="predicted"/>
<dbReference type="KEGG" id="tdf:H9L22_05200"/>
<accession>A0A7H0H8A3</accession>
<name>A0A7H0H8A3_9ACTN</name>
<organism evidence="1 2">
    <name type="scientific">Tessaracoccus defluvii</name>
    <dbReference type="NCBI Taxonomy" id="1285901"/>
    <lineage>
        <taxon>Bacteria</taxon>
        <taxon>Bacillati</taxon>
        <taxon>Actinomycetota</taxon>
        <taxon>Actinomycetes</taxon>
        <taxon>Propionibacteriales</taxon>
        <taxon>Propionibacteriaceae</taxon>
        <taxon>Tessaracoccus</taxon>
    </lineage>
</organism>
<keyword evidence="2" id="KW-1185">Reference proteome</keyword>
<dbReference type="EMBL" id="CP060789">
    <property type="protein sequence ID" value="QNP56769.1"/>
    <property type="molecule type" value="Genomic_DNA"/>
</dbReference>
<evidence type="ECO:0000313" key="2">
    <source>
        <dbReference type="Proteomes" id="UP000516117"/>
    </source>
</evidence>
<gene>
    <name evidence="1" type="ORF">H9L22_05200</name>
</gene>
<dbReference type="RefSeq" id="WP_187721868.1">
    <property type="nucleotide sequence ID" value="NZ_BAABBL010000002.1"/>
</dbReference>
<reference evidence="1 2" key="1">
    <citation type="submission" date="2020-08" db="EMBL/GenBank/DDBJ databases">
        <title>Genome sequence of Tessaracoccus defluvii JCM 17540T.</title>
        <authorList>
            <person name="Hyun D.-W."/>
            <person name="Bae J.-W."/>
        </authorList>
    </citation>
    <scope>NUCLEOTIDE SEQUENCE [LARGE SCALE GENOMIC DNA]</scope>
    <source>
        <strain evidence="1 2">JCM 17540</strain>
    </source>
</reference>
<dbReference type="Proteomes" id="UP000516117">
    <property type="component" value="Chromosome"/>
</dbReference>